<reference evidence="1 2" key="1">
    <citation type="journal article" date="2016" name="Nat. Commun.">
        <title>Thousands of microbial genomes shed light on interconnected biogeochemical processes in an aquifer system.</title>
        <authorList>
            <person name="Anantharaman K."/>
            <person name="Brown C.T."/>
            <person name="Hug L.A."/>
            <person name="Sharon I."/>
            <person name="Castelle C.J."/>
            <person name="Probst A.J."/>
            <person name="Thomas B.C."/>
            <person name="Singh A."/>
            <person name="Wilkins M.J."/>
            <person name="Karaoz U."/>
            <person name="Brodie E.L."/>
            <person name="Williams K.H."/>
            <person name="Hubbard S.S."/>
            <person name="Banfield J.F."/>
        </authorList>
    </citation>
    <scope>NUCLEOTIDE SEQUENCE [LARGE SCALE GENOMIC DNA]</scope>
</reference>
<dbReference type="EMBL" id="MGGP01000013">
    <property type="protein sequence ID" value="OGM32672.1"/>
    <property type="molecule type" value="Genomic_DNA"/>
</dbReference>
<sequence>MVRIIVAVILVVILLTGIYFWQNKTIPDIIPTISDKTSSAEKYINKKWKFSLEIPGGFFVDETDTFLYIVKEPTLDDETPSPDMRVKIEQGSKTTIDSNDDLKVLSQTNVSINNIPGHKTIVSYGSLPEGNGCPIYRLHNSGTVYELSLYECLESSIFETVVKSFKIIKLSTVP</sequence>
<evidence type="ECO:0000313" key="2">
    <source>
        <dbReference type="Proteomes" id="UP000178870"/>
    </source>
</evidence>
<dbReference type="Proteomes" id="UP000178870">
    <property type="component" value="Unassembled WGS sequence"/>
</dbReference>
<proteinExistence type="predicted"/>
<dbReference type="AlphaFoldDB" id="A0A1F7YZB4"/>
<comment type="caution">
    <text evidence="1">The sequence shown here is derived from an EMBL/GenBank/DDBJ whole genome shotgun (WGS) entry which is preliminary data.</text>
</comment>
<organism evidence="1 2">
    <name type="scientific">Candidatus Woesebacteria bacterium RIFCSPHIGHO2_01_FULL_44_21</name>
    <dbReference type="NCBI Taxonomy" id="1802503"/>
    <lineage>
        <taxon>Bacteria</taxon>
        <taxon>Candidatus Woeseibacteriota</taxon>
    </lineage>
</organism>
<gene>
    <name evidence="1" type="ORF">A2803_01270</name>
</gene>
<accession>A0A1F7YZB4</accession>
<protein>
    <submittedName>
        <fullName evidence="1">Uncharacterized protein</fullName>
    </submittedName>
</protein>
<name>A0A1F7YZB4_9BACT</name>
<evidence type="ECO:0000313" key="1">
    <source>
        <dbReference type="EMBL" id="OGM32672.1"/>
    </source>
</evidence>